<comment type="caution">
    <text evidence="13">The sequence shown here is derived from an EMBL/GenBank/DDBJ whole genome shotgun (WGS) entry which is preliminary data.</text>
</comment>
<feature type="disulfide bond" evidence="12">
    <location>
        <begin position="59"/>
        <end position="92"/>
    </location>
</feature>
<evidence type="ECO:0000313" key="14">
    <source>
        <dbReference type="Proteomes" id="UP000580250"/>
    </source>
</evidence>
<evidence type="ECO:0000313" key="13">
    <source>
        <dbReference type="EMBL" id="CAD2127651.1"/>
    </source>
</evidence>
<dbReference type="AlphaFoldDB" id="A0A6V7TM90"/>
<keyword evidence="9" id="KW-0496">Mitochondrion</keyword>
<evidence type="ECO:0000256" key="6">
    <source>
        <dbReference type="ARBA" id="ARBA00022660"/>
    </source>
</evidence>
<dbReference type="PANTHER" id="PTHR21268">
    <property type="entry name" value="NADH DEHYDROGENASE [UBIQUINONE] IRON-SULFUR PROTEIN 5"/>
    <property type="match status" value="1"/>
</dbReference>
<evidence type="ECO:0000256" key="5">
    <source>
        <dbReference type="ARBA" id="ARBA00022448"/>
    </source>
</evidence>
<reference evidence="13 14" key="1">
    <citation type="submission" date="2020-08" db="EMBL/GenBank/DDBJ databases">
        <authorList>
            <person name="Koutsovoulos G."/>
            <person name="Danchin GJ E."/>
        </authorList>
    </citation>
    <scope>NUCLEOTIDE SEQUENCE [LARGE SCALE GENOMIC DNA]</scope>
</reference>
<evidence type="ECO:0000256" key="10">
    <source>
        <dbReference type="ARBA" id="ARBA00023136"/>
    </source>
</evidence>
<comment type="similarity">
    <text evidence="4">Belongs to the complex I NDUFS5 subunit family.</text>
</comment>
<dbReference type="OrthoDB" id="9992197at2759"/>
<evidence type="ECO:0000256" key="1">
    <source>
        <dbReference type="ARBA" id="ARBA00003195"/>
    </source>
</evidence>
<proteinExistence type="inferred from homology"/>
<evidence type="ECO:0000256" key="3">
    <source>
        <dbReference type="ARBA" id="ARBA00004637"/>
    </source>
</evidence>
<dbReference type="GO" id="GO:0005758">
    <property type="term" value="C:mitochondrial intermembrane space"/>
    <property type="evidence" value="ECO:0007669"/>
    <property type="project" value="UniProtKB-SubCell"/>
</dbReference>
<dbReference type="EMBL" id="CAJEWN010000006">
    <property type="protein sequence ID" value="CAD2127651.1"/>
    <property type="molecule type" value="Genomic_DNA"/>
</dbReference>
<feature type="disulfide bond" evidence="12">
    <location>
        <begin position="69"/>
        <end position="82"/>
    </location>
</feature>
<organism evidence="13 14">
    <name type="scientific">Meloidogyne enterolobii</name>
    <name type="common">Root-knot nematode worm</name>
    <name type="synonym">Meloidogyne mayaguensis</name>
    <dbReference type="NCBI Taxonomy" id="390850"/>
    <lineage>
        <taxon>Eukaryota</taxon>
        <taxon>Metazoa</taxon>
        <taxon>Ecdysozoa</taxon>
        <taxon>Nematoda</taxon>
        <taxon>Chromadorea</taxon>
        <taxon>Rhabditida</taxon>
        <taxon>Tylenchina</taxon>
        <taxon>Tylenchomorpha</taxon>
        <taxon>Tylenchoidea</taxon>
        <taxon>Meloidogynidae</taxon>
        <taxon>Meloidogyninae</taxon>
        <taxon>Meloidogyne</taxon>
    </lineage>
</organism>
<evidence type="ECO:0000256" key="7">
    <source>
        <dbReference type="ARBA" id="ARBA00022792"/>
    </source>
</evidence>
<comment type="function">
    <text evidence="1">Accessory subunit of the mitochondrial membrane respiratory chain NADH dehydrogenase (Complex I), that is believed not to be involved in catalysis. Complex I functions in the transfer of electrons from NADH to the respiratory chain. The immediate electron acceptor for the enzyme is believed to be ubiquinone.</text>
</comment>
<evidence type="ECO:0000256" key="9">
    <source>
        <dbReference type="ARBA" id="ARBA00023128"/>
    </source>
</evidence>
<dbReference type="PANTHER" id="PTHR21268:SF2">
    <property type="entry name" value="NADH DEHYDROGENASE [UBIQUINONE] IRON-SULFUR PROTEIN 5"/>
    <property type="match status" value="1"/>
</dbReference>
<evidence type="ECO:0000256" key="2">
    <source>
        <dbReference type="ARBA" id="ARBA00004569"/>
    </source>
</evidence>
<sequence>MSSQPPFLVIDGYRDKDREGKDFLDPEAGKFKRTEYAHYFIPGWRAFLQDSYQMPGSDCGLFEAQFFKCMEAFGAKLSRLYCDLEQRDFSECVTGEKKFKRFRAMKDIRFKKWLRGDRPTMWEPTIEYIRAVKPNFAGMATGTDKKPKVIQSVKTQ</sequence>
<accession>A0A6V7TM90</accession>
<dbReference type="GO" id="GO:0005743">
    <property type="term" value="C:mitochondrial inner membrane"/>
    <property type="evidence" value="ECO:0007669"/>
    <property type="project" value="UniProtKB-SubCell"/>
</dbReference>
<keyword evidence="5" id="KW-0813">Transport</keyword>
<keyword evidence="10" id="KW-0472">Membrane</keyword>
<evidence type="ECO:0000256" key="4">
    <source>
        <dbReference type="ARBA" id="ARBA00007372"/>
    </source>
</evidence>
<keyword evidence="11 12" id="KW-1015">Disulfide bond</keyword>
<keyword evidence="6" id="KW-0679">Respiratory chain</keyword>
<evidence type="ECO:0000256" key="11">
    <source>
        <dbReference type="ARBA" id="ARBA00023157"/>
    </source>
</evidence>
<name>A0A6V7TM90_MELEN</name>
<evidence type="ECO:0000256" key="12">
    <source>
        <dbReference type="PIRSR" id="PIRSR619342-50"/>
    </source>
</evidence>
<keyword evidence="8" id="KW-0249">Electron transport</keyword>
<evidence type="ECO:0000256" key="8">
    <source>
        <dbReference type="ARBA" id="ARBA00022982"/>
    </source>
</evidence>
<dbReference type="InterPro" id="IPR019342">
    <property type="entry name" value="NADH_UbQ_OxRdtase_FeS-su5"/>
</dbReference>
<comment type="subcellular location">
    <subcellularLocation>
        <location evidence="3">Mitochondrion inner membrane</location>
        <topology evidence="3">Peripheral membrane protein</topology>
    </subcellularLocation>
    <subcellularLocation>
        <location evidence="2">Mitochondrion intermembrane space</location>
    </subcellularLocation>
</comment>
<keyword evidence="7" id="KW-0999">Mitochondrion inner membrane</keyword>
<gene>
    <name evidence="13" type="ORF">MENT_LOCUS1981</name>
</gene>
<protein>
    <submittedName>
        <fullName evidence="13">Uncharacterized protein</fullName>
    </submittedName>
</protein>
<dbReference type="Proteomes" id="UP000580250">
    <property type="component" value="Unassembled WGS sequence"/>
</dbReference>
<dbReference type="Pfam" id="PF10200">
    <property type="entry name" value="Ndufs5"/>
    <property type="match status" value="1"/>
</dbReference>